<dbReference type="PANTHER" id="PTHR33383">
    <property type="entry name" value="MEMBRANE PROTEIN INSERTION EFFICIENCY FACTOR-RELATED"/>
    <property type="match status" value="1"/>
</dbReference>
<comment type="subcellular location">
    <subcellularLocation>
        <location evidence="1">Cell membrane</location>
        <topology evidence="1">Peripheral membrane protein</topology>
        <orientation evidence="1">Cytoplasmic side</orientation>
    </subcellularLocation>
</comment>
<evidence type="ECO:0000313" key="2">
    <source>
        <dbReference type="EMBL" id="NMC63446.1"/>
    </source>
</evidence>
<evidence type="ECO:0000313" key="3">
    <source>
        <dbReference type="Proteomes" id="UP000524246"/>
    </source>
</evidence>
<comment type="similarity">
    <text evidence="1">Belongs to the UPF0161 family.</text>
</comment>
<sequence>MSGLFRKLEAITIRAISMLHVFYKYCISPLIGKVCRFEPSCSDFFMEALRVHGLIHGTWLGLKRISKCHAFNPGGYDPVPGVLNKK</sequence>
<gene>
    <name evidence="2" type="primary">yidD</name>
    <name evidence="2" type="ORF">GYA55_09805</name>
</gene>
<dbReference type="AlphaFoldDB" id="A0A7X9FT58"/>
<comment type="caution">
    <text evidence="2">The sequence shown here is derived from an EMBL/GenBank/DDBJ whole genome shotgun (WGS) entry which is preliminary data.</text>
</comment>
<dbReference type="GO" id="GO:0005886">
    <property type="term" value="C:plasma membrane"/>
    <property type="evidence" value="ECO:0007669"/>
    <property type="project" value="UniProtKB-SubCell"/>
</dbReference>
<organism evidence="2 3">
    <name type="scientific">SAR324 cluster bacterium</name>
    <dbReference type="NCBI Taxonomy" id="2024889"/>
    <lineage>
        <taxon>Bacteria</taxon>
        <taxon>Deltaproteobacteria</taxon>
        <taxon>SAR324 cluster</taxon>
    </lineage>
</organism>
<comment type="function">
    <text evidence="1">Could be involved in insertion of integral membrane proteins into the membrane.</text>
</comment>
<keyword evidence="1" id="KW-1003">Cell membrane</keyword>
<reference evidence="2 3" key="1">
    <citation type="journal article" date="2020" name="Biotechnol. Biofuels">
        <title>New insights from the biogas microbiome by comprehensive genome-resolved metagenomics of nearly 1600 species originating from multiple anaerobic digesters.</title>
        <authorList>
            <person name="Campanaro S."/>
            <person name="Treu L."/>
            <person name="Rodriguez-R L.M."/>
            <person name="Kovalovszki A."/>
            <person name="Ziels R.M."/>
            <person name="Maus I."/>
            <person name="Zhu X."/>
            <person name="Kougias P.G."/>
            <person name="Basile A."/>
            <person name="Luo G."/>
            <person name="Schluter A."/>
            <person name="Konstantinidis K.T."/>
            <person name="Angelidaki I."/>
        </authorList>
    </citation>
    <scope>NUCLEOTIDE SEQUENCE [LARGE SCALE GENOMIC DNA]</scope>
    <source>
        <strain evidence="2">AS27yjCOA_65</strain>
    </source>
</reference>
<dbReference type="Pfam" id="PF01809">
    <property type="entry name" value="YidD"/>
    <property type="match status" value="1"/>
</dbReference>
<proteinExistence type="inferred from homology"/>
<dbReference type="InterPro" id="IPR002696">
    <property type="entry name" value="Membr_insert_effic_factor_YidD"/>
</dbReference>
<dbReference type="HAMAP" id="MF_00386">
    <property type="entry name" value="UPF0161_YidD"/>
    <property type="match status" value="1"/>
</dbReference>
<keyword evidence="1" id="KW-0472">Membrane</keyword>
<protein>
    <recommendedName>
        <fullName evidence="1">Putative membrane protein insertion efficiency factor</fullName>
    </recommendedName>
</protein>
<dbReference type="PANTHER" id="PTHR33383:SF1">
    <property type="entry name" value="MEMBRANE PROTEIN INSERTION EFFICIENCY FACTOR-RELATED"/>
    <property type="match status" value="1"/>
</dbReference>
<dbReference type="SMART" id="SM01234">
    <property type="entry name" value="Haemolytic"/>
    <property type="match status" value="1"/>
</dbReference>
<evidence type="ECO:0000256" key="1">
    <source>
        <dbReference type="HAMAP-Rule" id="MF_00386"/>
    </source>
</evidence>
<dbReference type="Proteomes" id="UP000524246">
    <property type="component" value="Unassembled WGS sequence"/>
</dbReference>
<dbReference type="EMBL" id="JAAZON010000441">
    <property type="protein sequence ID" value="NMC63446.1"/>
    <property type="molecule type" value="Genomic_DNA"/>
</dbReference>
<accession>A0A7X9FT58</accession>
<name>A0A7X9FT58_9DELT</name>
<dbReference type="NCBIfam" id="TIGR00278">
    <property type="entry name" value="membrane protein insertion efficiency factor YidD"/>
    <property type="match status" value="1"/>
</dbReference>